<dbReference type="Pfam" id="PF05004">
    <property type="entry name" value="IFRD"/>
    <property type="match status" value="1"/>
</dbReference>
<dbReference type="Pfam" id="PF00642">
    <property type="entry name" value="zf-CCCH"/>
    <property type="match status" value="2"/>
</dbReference>
<evidence type="ECO:0000256" key="7">
    <source>
        <dbReference type="SAM" id="MobiDB-lite"/>
    </source>
</evidence>
<dbReference type="InterPro" id="IPR011989">
    <property type="entry name" value="ARM-like"/>
</dbReference>
<dbReference type="InterPro" id="IPR009145">
    <property type="entry name" value="U2AF_small"/>
</dbReference>
<evidence type="ECO:0000259" key="9">
    <source>
        <dbReference type="PROSITE" id="PS50103"/>
    </source>
</evidence>
<proteinExistence type="predicted"/>
<feature type="zinc finger region" description="C3H1-type" evidence="6">
    <location>
        <begin position="629"/>
        <end position="656"/>
    </location>
</feature>
<feature type="non-terminal residue" evidence="10">
    <location>
        <position position="1"/>
    </location>
</feature>
<feature type="region of interest" description="Disordered" evidence="7">
    <location>
        <begin position="673"/>
        <end position="735"/>
    </location>
</feature>
<keyword evidence="5" id="KW-0694">RNA-binding</keyword>
<dbReference type="EMBL" id="JAEPQZ010000003">
    <property type="protein sequence ID" value="KAG2183380.1"/>
    <property type="molecule type" value="Genomic_DNA"/>
</dbReference>
<accession>A0A8H7UHL6</accession>
<organism evidence="10 11">
    <name type="scientific">Mortierella isabellina</name>
    <name type="common">Filamentous fungus</name>
    <name type="synonym">Umbelopsis isabellina</name>
    <dbReference type="NCBI Taxonomy" id="91625"/>
    <lineage>
        <taxon>Eukaryota</taxon>
        <taxon>Fungi</taxon>
        <taxon>Fungi incertae sedis</taxon>
        <taxon>Mucoromycota</taxon>
        <taxon>Mucoromycotina</taxon>
        <taxon>Umbelopsidomycetes</taxon>
        <taxon>Umbelopsidales</taxon>
        <taxon>Umbelopsidaceae</taxon>
        <taxon>Umbelopsis</taxon>
    </lineage>
</organism>
<feature type="domain" description="C3H1-type" evidence="9">
    <location>
        <begin position="629"/>
        <end position="656"/>
    </location>
</feature>
<evidence type="ECO:0000256" key="2">
    <source>
        <dbReference type="ARBA" id="ARBA00022737"/>
    </source>
</evidence>
<feature type="region of interest" description="Disordered" evidence="7">
    <location>
        <begin position="415"/>
        <end position="438"/>
    </location>
</feature>
<dbReference type="InterPro" id="IPR012677">
    <property type="entry name" value="Nucleotide-bd_a/b_plait_sf"/>
</dbReference>
<dbReference type="AlphaFoldDB" id="A0A8H7UHL6"/>
<dbReference type="GO" id="GO:0003723">
    <property type="term" value="F:RNA binding"/>
    <property type="evidence" value="ECO:0007669"/>
    <property type="project" value="UniProtKB-UniRule"/>
</dbReference>
<dbReference type="PROSITE" id="PS50103">
    <property type="entry name" value="ZF_C3H1"/>
    <property type="match status" value="2"/>
</dbReference>
<dbReference type="GO" id="GO:0008270">
    <property type="term" value="F:zinc ion binding"/>
    <property type="evidence" value="ECO:0007669"/>
    <property type="project" value="UniProtKB-KW"/>
</dbReference>
<dbReference type="PRINTS" id="PR01848">
    <property type="entry name" value="U2AUXFACTOR"/>
</dbReference>
<dbReference type="InterPro" id="IPR000571">
    <property type="entry name" value="Znf_CCCH"/>
</dbReference>
<dbReference type="SUPFAM" id="SSF48371">
    <property type="entry name" value="ARM repeat"/>
    <property type="match status" value="1"/>
</dbReference>
<reference evidence="10" key="1">
    <citation type="submission" date="2020-12" db="EMBL/GenBank/DDBJ databases">
        <title>Metabolic potential, ecology and presence of endohyphal bacteria is reflected in genomic diversity of Mucoromycotina.</title>
        <authorList>
            <person name="Muszewska A."/>
            <person name="Okrasinska A."/>
            <person name="Steczkiewicz K."/>
            <person name="Drgas O."/>
            <person name="Orlowska M."/>
            <person name="Perlinska-Lenart U."/>
            <person name="Aleksandrzak-Piekarczyk T."/>
            <person name="Szatraj K."/>
            <person name="Zielenkiewicz U."/>
            <person name="Pilsyk S."/>
            <person name="Malc E."/>
            <person name="Mieczkowski P."/>
            <person name="Kruszewska J.S."/>
            <person name="Biernat P."/>
            <person name="Pawlowska J."/>
        </authorList>
    </citation>
    <scope>NUCLEOTIDE SEQUENCE</scope>
    <source>
        <strain evidence="10">WA0000067209</strain>
    </source>
</reference>
<dbReference type="PANTHER" id="PTHR12620">
    <property type="entry name" value="U2 SNRNP AUXILIARY FACTOR, SMALL SUBUNIT"/>
    <property type="match status" value="1"/>
</dbReference>
<gene>
    <name evidence="10" type="ORF">INT43_006386</name>
</gene>
<dbReference type="OrthoDB" id="18978at2759"/>
<dbReference type="Gene3D" id="3.30.70.330">
    <property type="match status" value="1"/>
</dbReference>
<evidence type="ECO:0000256" key="5">
    <source>
        <dbReference type="PROSITE-ProRule" id="PRU00176"/>
    </source>
</evidence>
<dbReference type="GO" id="GO:0000398">
    <property type="term" value="P:mRNA splicing, via spliceosome"/>
    <property type="evidence" value="ECO:0007669"/>
    <property type="project" value="InterPro"/>
</dbReference>
<dbReference type="GO" id="GO:0089701">
    <property type="term" value="C:U2AF complex"/>
    <property type="evidence" value="ECO:0007669"/>
    <property type="project" value="InterPro"/>
</dbReference>
<feature type="zinc finger region" description="C3H1-type" evidence="6">
    <location>
        <begin position="499"/>
        <end position="527"/>
    </location>
</feature>
<feature type="domain" description="C3H1-type" evidence="9">
    <location>
        <begin position="499"/>
        <end position="527"/>
    </location>
</feature>
<evidence type="ECO:0000313" key="10">
    <source>
        <dbReference type="EMBL" id="KAG2183380.1"/>
    </source>
</evidence>
<feature type="compositionally biased region" description="Basic and acidic residues" evidence="7">
    <location>
        <begin position="700"/>
        <end position="710"/>
    </location>
</feature>
<feature type="compositionally biased region" description="Basic residues" evidence="7">
    <location>
        <begin position="10"/>
        <end position="20"/>
    </location>
</feature>
<dbReference type="PROSITE" id="PS50102">
    <property type="entry name" value="RRM"/>
    <property type="match status" value="1"/>
</dbReference>
<evidence type="ECO:0000256" key="6">
    <source>
        <dbReference type="PROSITE-ProRule" id="PRU00723"/>
    </source>
</evidence>
<dbReference type="Pfam" id="PF00076">
    <property type="entry name" value="RRM_1"/>
    <property type="match status" value="1"/>
</dbReference>
<feature type="domain" description="RRM" evidence="8">
    <location>
        <begin position="531"/>
        <end position="627"/>
    </location>
</feature>
<dbReference type="InterPro" id="IPR007701">
    <property type="entry name" value="Interferon-rel_develop_reg_N"/>
</dbReference>
<sequence>ELTCLMSKELRKKAARHQRMARTPASSRGGSEDEGEWSDSSVSTVDSYGSVGDRDDLGSTNWEDDLHQVLEDLTEKRSRFVICTRTDALTKLNTIMSRHFVAAALQSRQKEVLELLKKSLKKGGSADESILATRGIALSFINHGEISAAEQEELYQDIMPSLRVCALHSENAKVKEQCLQTMAMITFIAASNADTLRIMEFLFQLLETDGADLNLENISVEEVGSIMATILHGYGLLFASTYGEGSGTFEDAWDELEKVVPVFTMFLESGSKDVRVAAGEDIALIFESTNIHQDLDDERDPDEPATEYDEMNELVQALQQLATDSSRRRGKQERKEQRSAFRDIMRTVEEGERPTERLKFGGKLVTFRGWTKLVELNAFREIIKQGLQHHFAENDLLQSIFRYVPVNDVRSPTAVLSGSGTPYDGSDDEGSEIDTGRSSPALMDKADRKYLNAEMAKIRSKKLKSARSGKVRYYRYRIVTNFTLLLIMADYLASIYGTEKDKVNCSFYFKIGACRHGERCSRKHIKPSFSQTLLLSNLYRNPSHDPTANMSPEQLQEDFDLFFEDIFMELAKFGEIEEMVVCDNVGDHLVGNVYVQYHYEEQAGNAVEDLNKRFYAGRPLYAELSPVTDFREACCRQHEISECNRGGFCNFMHLKHPRRALRRELFEAQRLSVKEKKREERHAEDKRREKSASPRHHKDERRTEREDDGYQHAPSELDNGDTKRSRTEDSHEYRS</sequence>
<protein>
    <submittedName>
        <fullName evidence="10">Uncharacterized protein</fullName>
    </submittedName>
</protein>
<dbReference type="InterPro" id="IPR000504">
    <property type="entry name" value="RRM_dom"/>
</dbReference>
<name>A0A8H7UHL6_MORIS</name>
<comment type="caution">
    <text evidence="10">The sequence shown here is derived from an EMBL/GenBank/DDBJ whole genome shotgun (WGS) entry which is preliminary data.</text>
</comment>
<dbReference type="Proteomes" id="UP000654370">
    <property type="component" value="Unassembled WGS sequence"/>
</dbReference>
<feature type="region of interest" description="Disordered" evidence="7">
    <location>
        <begin position="1"/>
        <end position="56"/>
    </location>
</feature>
<dbReference type="InterPro" id="IPR016024">
    <property type="entry name" value="ARM-type_fold"/>
</dbReference>
<dbReference type="Gene3D" id="1.25.10.10">
    <property type="entry name" value="Leucine-rich Repeat Variant"/>
    <property type="match status" value="1"/>
</dbReference>
<evidence type="ECO:0000259" key="8">
    <source>
        <dbReference type="PROSITE" id="PS50102"/>
    </source>
</evidence>
<dbReference type="SMART" id="SM00356">
    <property type="entry name" value="ZnF_C3H1"/>
    <property type="match status" value="2"/>
</dbReference>
<keyword evidence="11" id="KW-1185">Reference proteome</keyword>
<dbReference type="InterPro" id="IPR003954">
    <property type="entry name" value="RRM_euk-type"/>
</dbReference>
<evidence type="ECO:0000256" key="3">
    <source>
        <dbReference type="ARBA" id="ARBA00022771"/>
    </source>
</evidence>
<keyword evidence="4 6" id="KW-0862">Zinc</keyword>
<dbReference type="FunFam" id="3.30.70.330:FF:000066">
    <property type="entry name" value="Splicing factor u2af 23 kDa subunit"/>
    <property type="match status" value="1"/>
</dbReference>
<dbReference type="InterPro" id="IPR035979">
    <property type="entry name" value="RBD_domain_sf"/>
</dbReference>
<evidence type="ECO:0000313" key="11">
    <source>
        <dbReference type="Proteomes" id="UP000654370"/>
    </source>
</evidence>
<dbReference type="SMART" id="SM00361">
    <property type="entry name" value="RRM_1"/>
    <property type="match status" value="1"/>
</dbReference>
<feature type="compositionally biased region" description="Basic and acidic residues" evidence="7">
    <location>
        <begin position="673"/>
        <end position="692"/>
    </location>
</feature>
<dbReference type="SUPFAM" id="SSF54928">
    <property type="entry name" value="RNA-binding domain, RBD"/>
    <property type="match status" value="1"/>
</dbReference>
<keyword evidence="3 6" id="KW-0863">Zinc-finger</keyword>
<keyword evidence="2" id="KW-0677">Repeat</keyword>
<evidence type="ECO:0000256" key="1">
    <source>
        <dbReference type="ARBA" id="ARBA00022723"/>
    </source>
</evidence>
<keyword evidence="1 6" id="KW-0479">Metal-binding</keyword>
<evidence type="ECO:0000256" key="4">
    <source>
        <dbReference type="ARBA" id="ARBA00022833"/>
    </source>
</evidence>
<feature type="compositionally biased region" description="Basic and acidic residues" evidence="7">
    <location>
        <begin position="720"/>
        <end position="735"/>
    </location>
</feature>